<dbReference type="Pfam" id="PF22922">
    <property type="entry name" value="GAF_NLP"/>
    <property type="match status" value="2"/>
</dbReference>
<sequence length="955" mass="106278">MEDTIFSQGTMLGGLPDSAMDFDYMDELLLDGCWLETTQGSDFLNPTLPFSNNFFDPAFTWPTSESNVGDLGGGLSDQGENQRSLLSGNSLWNEAQGESLVSPHFSQSHSLDSDCVTDGSEPNRRWWIGPRANSGPATTVMQRLIQALGYIKAFGKEKDVLVQLWLPVNRGGRRFLTTSEQPFSLDPKSQKLASYRNISVKYNFPAEEDSKDMAGLPGRVFLSKVPEWTPDVRFFKRDEYPRVGHAQEHDVRGTFALPVFEQGSGTCLGVIEVVMTTEKIKIQPELESVCKALEVLSFTLCFLFCYVLGSCSINTPYPVFLFKQAVNLRSSITSSTQNIKAYSNCYQAALPEIKELLRCACETHRLPLAQAWVPCIQQGKEGCRHSSENYVHCVSTVDDACCIADPSIQGFHEACSEHHLLKGQGVVGRAFMTNQPCFLTDITSFKKTEYPLAHHAMMFNLHAAVAIRFRSIHTGKADFVLEFFLPAHCRDPEGQRKMLNSLSIIIQQVCCSLRVVTDKELVEETDLAVSEVVAPSDGLPIREESLKQQCTHHHSKKHSGESSSCLTKVQQSSNTALVLEKEKPRPMLDEKLPEVEQHQQHISLQESVECGDSTFNEISFSSVTMGKTSEKRRSKAEKTITLQVLRQYFAGSLKDAAKSLGVCPTTLKRICRQHGIKRWPSRKIKKVGHSLQKLQHVIDSVQGASGAFHISNFYANFPELASPKLLGNSALSTSQLNDNPKQINIQPEGGNFLSQAALSNSPSSSCSQSSSSSHSCSSGTHRPSNFNMPGKEDHIIGDNSGDGEMKRVKSDVELHALSQEGPKLFPRSQSLRSLKEQLICDNLQPISKNTSPIAHDLEAQRVKVTYGDEKIRFRMQSKWRFKDLLHEIARRFNIDDISRFDLKYLDDDSEWVLLTCDADMVECIDVCGSSQGNTIKLSLQVSHHHLDQFSGSTGS</sequence>
<evidence type="ECO:0000256" key="1">
    <source>
        <dbReference type="ARBA" id="ARBA00023015"/>
    </source>
</evidence>
<keyword evidence="1" id="KW-0805">Transcription regulation</keyword>
<dbReference type="InterPro" id="IPR000270">
    <property type="entry name" value="PB1_dom"/>
</dbReference>
<evidence type="ECO:0000313" key="8">
    <source>
        <dbReference type="EMBL" id="KAG8502994.1"/>
    </source>
</evidence>
<feature type="region of interest" description="Disordered" evidence="5">
    <location>
        <begin position="753"/>
        <end position="805"/>
    </location>
</feature>
<accession>A0A8J5ZAW1</accession>
<dbReference type="Gene3D" id="3.10.20.90">
    <property type="entry name" value="Phosphatidylinositol 3-kinase Catalytic Subunit, Chain A, domain 1"/>
    <property type="match status" value="1"/>
</dbReference>
<dbReference type="Proteomes" id="UP000701853">
    <property type="component" value="Chromosome 1"/>
</dbReference>
<reference evidence="8 9" key="1">
    <citation type="journal article" date="2021" name="bioRxiv">
        <title>The Gossypium anomalum genome as a resource for cotton improvement and evolutionary analysis of hybrid incompatibility.</title>
        <authorList>
            <person name="Grover C.E."/>
            <person name="Yuan D."/>
            <person name="Arick M.A."/>
            <person name="Miller E.R."/>
            <person name="Hu G."/>
            <person name="Peterson D.G."/>
            <person name="Wendel J.F."/>
            <person name="Udall J.A."/>
        </authorList>
    </citation>
    <scope>NUCLEOTIDE SEQUENCE [LARGE SCALE GENOMIC DNA]</scope>
    <source>
        <strain evidence="8">JFW-Udall</strain>
        <tissue evidence="8">Leaf</tissue>
    </source>
</reference>
<organism evidence="8 9">
    <name type="scientific">Gossypium anomalum</name>
    <dbReference type="NCBI Taxonomy" id="47600"/>
    <lineage>
        <taxon>Eukaryota</taxon>
        <taxon>Viridiplantae</taxon>
        <taxon>Streptophyta</taxon>
        <taxon>Embryophyta</taxon>
        <taxon>Tracheophyta</taxon>
        <taxon>Spermatophyta</taxon>
        <taxon>Magnoliopsida</taxon>
        <taxon>eudicotyledons</taxon>
        <taxon>Gunneridae</taxon>
        <taxon>Pentapetalae</taxon>
        <taxon>rosids</taxon>
        <taxon>malvids</taxon>
        <taxon>Malvales</taxon>
        <taxon>Malvaceae</taxon>
        <taxon>Malvoideae</taxon>
        <taxon>Gossypium</taxon>
    </lineage>
</organism>
<gene>
    <name evidence="8" type="ORF">CXB51_001001</name>
</gene>
<dbReference type="EMBL" id="JAHUZN010000001">
    <property type="protein sequence ID" value="KAG8502994.1"/>
    <property type="molecule type" value="Genomic_DNA"/>
</dbReference>
<feature type="domain" description="PB1" evidence="7">
    <location>
        <begin position="859"/>
        <end position="942"/>
    </location>
</feature>
<dbReference type="OrthoDB" id="6270329at2759"/>
<dbReference type="CDD" id="cd06407">
    <property type="entry name" value="PB1_NLP"/>
    <property type="match status" value="1"/>
</dbReference>
<evidence type="ECO:0000256" key="5">
    <source>
        <dbReference type="SAM" id="MobiDB-lite"/>
    </source>
</evidence>
<dbReference type="InterPro" id="IPR053793">
    <property type="entry name" value="PB1-like"/>
</dbReference>
<dbReference type="GO" id="GO:0003700">
    <property type="term" value="F:DNA-binding transcription factor activity"/>
    <property type="evidence" value="ECO:0007669"/>
    <property type="project" value="InterPro"/>
</dbReference>
<feature type="domain" description="RWP-RK" evidence="6">
    <location>
        <begin position="626"/>
        <end position="707"/>
    </location>
</feature>
<evidence type="ECO:0000256" key="2">
    <source>
        <dbReference type="ARBA" id="ARBA00023125"/>
    </source>
</evidence>
<dbReference type="InterPro" id="IPR003035">
    <property type="entry name" value="RWP-RK_dom"/>
</dbReference>
<dbReference type="Pfam" id="PF02042">
    <property type="entry name" value="RWP-RK"/>
    <property type="match status" value="1"/>
</dbReference>
<keyword evidence="2" id="KW-0238">DNA-binding</keyword>
<feature type="compositionally biased region" description="Low complexity" evidence="5">
    <location>
        <begin position="753"/>
        <end position="778"/>
    </location>
</feature>
<proteinExistence type="predicted"/>
<feature type="region of interest" description="Disordered" evidence="5">
    <location>
        <begin position="547"/>
        <end position="569"/>
    </location>
</feature>
<dbReference type="SUPFAM" id="SSF54277">
    <property type="entry name" value="CAD &amp; PB1 domains"/>
    <property type="match status" value="1"/>
</dbReference>
<keyword evidence="9" id="KW-1185">Reference proteome</keyword>
<dbReference type="InterPro" id="IPR055081">
    <property type="entry name" value="NLP1-9_GAF"/>
</dbReference>
<dbReference type="InterPro" id="IPR034891">
    <property type="entry name" value="PB1_NLP"/>
</dbReference>
<comment type="caution">
    <text evidence="8">The sequence shown here is derived from an EMBL/GenBank/DDBJ whole genome shotgun (WGS) entry which is preliminary data.</text>
</comment>
<dbReference type="PANTHER" id="PTHR32002">
    <property type="entry name" value="PROTEIN NLP8"/>
    <property type="match status" value="1"/>
</dbReference>
<keyword evidence="4" id="KW-0539">Nucleus</keyword>
<evidence type="ECO:0000259" key="7">
    <source>
        <dbReference type="PROSITE" id="PS51745"/>
    </source>
</evidence>
<name>A0A8J5ZAW1_9ROSI</name>
<dbReference type="PROSITE" id="PS51519">
    <property type="entry name" value="RWP_RK"/>
    <property type="match status" value="1"/>
</dbReference>
<dbReference type="Pfam" id="PF00564">
    <property type="entry name" value="PB1"/>
    <property type="match status" value="1"/>
</dbReference>
<evidence type="ECO:0000313" key="9">
    <source>
        <dbReference type="Proteomes" id="UP000701853"/>
    </source>
</evidence>
<dbReference type="InterPro" id="IPR045012">
    <property type="entry name" value="NLP"/>
</dbReference>
<protein>
    <submittedName>
        <fullName evidence="8">Uncharacterized protein</fullName>
    </submittedName>
</protein>
<evidence type="ECO:0000259" key="6">
    <source>
        <dbReference type="PROSITE" id="PS51519"/>
    </source>
</evidence>
<evidence type="ECO:0000256" key="3">
    <source>
        <dbReference type="ARBA" id="ARBA00023163"/>
    </source>
</evidence>
<dbReference type="PROSITE" id="PS51745">
    <property type="entry name" value="PB1"/>
    <property type="match status" value="1"/>
</dbReference>
<dbReference type="PANTHER" id="PTHR32002:SF44">
    <property type="entry name" value="PROTEIN NLP4"/>
    <property type="match status" value="1"/>
</dbReference>
<dbReference type="AlphaFoldDB" id="A0A8J5ZAW1"/>
<dbReference type="GO" id="GO:0003677">
    <property type="term" value="F:DNA binding"/>
    <property type="evidence" value="ECO:0007669"/>
    <property type="project" value="UniProtKB-KW"/>
</dbReference>
<keyword evidence="3" id="KW-0804">Transcription</keyword>
<evidence type="ECO:0000256" key="4">
    <source>
        <dbReference type="ARBA" id="ARBA00023242"/>
    </source>
</evidence>
<dbReference type="SMART" id="SM00666">
    <property type="entry name" value="PB1"/>
    <property type="match status" value="1"/>
</dbReference>